<dbReference type="InterPro" id="IPR016197">
    <property type="entry name" value="Chromo-like_dom_sf"/>
</dbReference>
<dbReference type="InterPro" id="IPR050390">
    <property type="entry name" value="C5-Methyltransferase"/>
</dbReference>
<dbReference type="EC" id="2.1.1.37" evidence="10"/>
<dbReference type="AlphaFoldDB" id="A0A4D6LVJ4"/>
<feature type="domain" description="BAH" evidence="13">
    <location>
        <begin position="151"/>
        <end position="269"/>
    </location>
</feature>
<dbReference type="InterPro" id="IPR029063">
    <property type="entry name" value="SAM-dependent_MTases_sf"/>
</dbReference>
<dbReference type="EMBL" id="CP039349">
    <property type="protein sequence ID" value="QCD92026.1"/>
    <property type="molecule type" value="Genomic_DNA"/>
</dbReference>
<dbReference type="OrthoDB" id="5376140at2759"/>
<dbReference type="Proteomes" id="UP000501690">
    <property type="component" value="Linkage Group LG5"/>
</dbReference>
<comment type="subcellular location">
    <subcellularLocation>
        <location evidence="1">Nucleus</location>
    </subcellularLocation>
</comment>
<dbReference type="FunFam" id="2.30.30.490:FF:000011">
    <property type="entry name" value="DNA (cytosine-5)-methyltransferase 1"/>
    <property type="match status" value="1"/>
</dbReference>
<evidence type="ECO:0000256" key="2">
    <source>
        <dbReference type="ARBA" id="ARBA00022603"/>
    </source>
</evidence>
<accession>A0A4D6LVJ4</accession>
<dbReference type="PROSITE" id="PS50013">
    <property type="entry name" value="CHROMO_2"/>
    <property type="match status" value="1"/>
</dbReference>
<keyword evidence="15" id="KW-1185">Reference proteome</keyword>
<keyword evidence="6" id="KW-0539">Nucleus</keyword>
<dbReference type="GO" id="GO:0032259">
    <property type="term" value="P:methylation"/>
    <property type="evidence" value="ECO:0007669"/>
    <property type="project" value="UniProtKB-KW"/>
</dbReference>
<evidence type="ECO:0000256" key="3">
    <source>
        <dbReference type="ARBA" id="ARBA00022679"/>
    </source>
</evidence>
<feature type="domain" description="Chromo" evidence="12">
    <location>
        <begin position="427"/>
        <end position="480"/>
    </location>
</feature>
<dbReference type="InterPro" id="IPR023780">
    <property type="entry name" value="Chromo_domain"/>
</dbReference>
<feature type="region of interest" description="Disordered" evidence="11">
    <location>
        <begin position="1"/>
        <end position="83"/>
    </location>
</feature>
<dbReference type="GO" id="GO:0003682">
    <property type="term" value="F:chromatin binding"/>
    <property type="evidence" value="ECO:0007669"/>
    <property type="project" value="InterPro"/>
</dbReference>
<feature type="active site" evidence="8">
    <location>
        <position position="505"/>
    </location>
</feature>
<dbReference type="InterPro" id="IPR018117">
    <property type="entry name" value="C5_DNA_meth_AS"/>
</dbReference>
<organism evidence="14 15">
    <name type="scientific">Vigna unguiculata</name>
    <name type="common">Cowpea</name>
    <dbReference type="NCBI Taxonomy" id="3917"/>
    <lineage>
        <taxon>Eukaryota</taxon>
        <taxon>Viridiplantae</taxon>
        <taxon>Streptophyta</taxon>
        <taxon>Embryophyta</taxon>
        <taxon>Tracheophyta</taxon>
        <taxon>Spermatophyta</taxon>
        <taxon>Magnoliopsida</taxon>
        <taxon>eudicotyledons</taxon>
        <taxon>Gunneridae</taxon>
        <taxon>Pentapetalae</taxon>
        <taxon>rosids</taxon>
        <taxon>fabids</taxon>
        <taxon>Fabales</taxon>
        <taxon>Fabaceae</taxon>
        <taxon>Papilionoideae</taxon>
        <taxon>50 kb inversion clade</taxon>
        <taxon>NPAAA clade</taxon>
        <taxon>indigoferoid/millettioid clade</taxon>
        <taxon>Phaseoleae</taxon>
        <taxon>Vigna</taxon>
    </lineage>
</organism>
<dbReference type="CDD" id="cd18635">
    <property type="entry name" value="CD_CMT3_like"/>
    <property type="match status" value="1"/>
</dbReference>
<evidence type="ECO:0000256" key="1">
    <source>
        <dbReference type="ARBA" id="ARBA00004123"/>
    </source>
</evidence>
<keyword evidence="2 8" id="KW-0489">Methyltransferase</keyword>
<reference evidence="14 15" key="1">
    <citation type="submission" date="2019-04" db="EMBL/GenBank/DDBJ databases">
        <title>An improved genome assembly and genetic linkage map for asparagus bean, Vigna unguiculata ssp. sesquipedialis.</title>
        <authorList>
            <person name="Xia Q."/>
            <person name="Zhang R."/>
            <person name="Dong Y."/>
        </authorList>
    </citation>
    <scope>NUCLEOTIDE SEQUENCE [LARGE SCALE GENOMIC DNA]</scope>
    <source>
        <tissue evidence="14">Leaf</tissue>
    </source>
</reference>
<dbReference type="PROSITE" id="PS00094">
    <property type="entry name" value="C5_MTASE_1"/>
    <property type="match status" value="1"/>
</dbReference>
<dbReference type="Gramene" id="Vigun04g007600.1.v1.2">
    <property type="protein sequence ID" value="Vigun04g007600.1.v1.2"/>
    <property type="gene ID" value="Vigun04g007600.v1.2"/>
</dbReference>
<evidence type="ECO:0000256" key="7">
    <source>
        <dbReference type="ARBA" id="ARBA00047422"/>
    </source>
</evidence>
<dbReference type="PANTHER" id="PTHR10629:SF50">
    <property type="entry name" value="DNA (CYTOSINE-5)-METHYLTRANSFERASE CMT3"/>
    <property type="match status" value="1"/>
</dbReference>
<dbReference type="GO" id="GO:0005634">
    <property type="term" value="C:nucleus"/>
    <property type="evidence" value="ECO:0007669"/>
    <property type="project" value="UniProtKB-SubCell"/>
</dbReference>
<dbReference type="Gene3D" id="3.90.120.10">
    <property type="entry name" value="DNA Methylase, subunit A, domain 2"/>
    <property type="match status" value="1"/>
</dbReference>
<dbReference type="GO" id="GO:0044027">
    <property type="term" value="P:negative regulation of gene expression via chromosomal CpG island methylation"/>
    <property type="evidence" value="ECO:0007669"/>
    <property type="project" value="TreeGrafter"/>
</dbReference>
<dbReference type="SMART" id="SM00439">
    <property type="entry name" value="BAH"/>
    <property type="match status" value="1"/>
</dbReference>
<dbReference type="InterPro" id="IPR001525">
    <property type="entry name" value="C5_MeTfrase"/>
</dbReference>
<evidence type="ECO:0000256" key="4">
    <source>
        <dbReference type="ARBA" id="ARBA00022691"/>
    </source>
</evidence>
<evidence type="ECO:0000256" key="5">
    <source>
        <dbReference type="ARBA" id="ARBA00023125"/>
    </source>
</evidence>
<dbReference type="Pfam" id="PF00385">
    <property type="entry name" value="Chromo"/>
    <property type="match status" value="1"/>
</dbReference>
<dbReference type="InterPro" id="IPR043151">
    <property type="entry name" value="BAH_sf"/>
</dbReference>
<evidence type="ECO:0000256" key="6">
    <source>
        <dbReference type="ARBA" id="ARBA00023242"/>
    </source>
</evidence>
<name>A0A4D6LVJ4_VIGUN</name>
<dbReference type="SUPFAM" id="SSF53335">
    <property type="entry name" value="S-adenosyl-L-methionine-dependent methyltransferases"/>
    <property type="match status" value="1"/>
</dbReference>
<evidence type="ECO:0000256" key="8">
    <source>
        <dbReference type="PROSITE-ProRule" id="PRU01016"/>
    </source>
</evidence>
<comment type="catalytic activity">
    <reaction evidence="7 10">
        <text>a 2'-deoxycytidine in DNA + S-adenosyl-L-methionine = a 5-methyl-2'-deoxycytidine in DNA + S-adenosyl-L-homocysteine + H(+)</text>
        <dbReference type="Rhea" id="RHEA:13681"/>
        <dbReference type="Rhea" id="RHEA-COMP:11369"/>
        <dbReference type="Rhea" id="RHEA-COMP:11370"/>
        <dbReference type="ChEBI" id="CHEBI:15378"/>
        <dbReference type="ChEBI" id="CHEBI:57856"/>
        <dbReference type="ChEBI" id="CHEBI:59789"/>
        <dbReference type="ChEBI" id="CHEBI:85452"/>
        <dbReference type="ChEBI" id="CHEBI:85454"/>
        <dbReference type="EC" id="2.1.1.37"/>
    </reaction>
</comment>
<feature type="compositionally biased region" description="Low complexity" evidence="11">
    <location>
        <begin position="9"/>
        <end position="18"/>
    </location>
</feature>
<dbReference type="GO" id="GO:0003677">
    <property type="term" value="F:DNA binding"/>
    <property type="evidence" value="ECO:0007669"/>
    <property type="project" value="UniProtKB-KW"/>
</dbReference>
<dbReference type="Pfam" id="PF00145">
    <property type="entry name" value="DNA_methylase"/>
    <property type="match status" value="1"/>
</dbReference>
<evidence type="ECO:0000259" key="12">
    <source>
        <dbReference type="PROSITE" id="PS50013"/>
    </source>
</evidence>
<dbReference type="NCBIfam" id="TIGR00675">
    <property type="entry name" value="dcm"/>
    <property type="match status" value="1"/>
</dbReference>
<proteinExistence type="inferred from homology"/>
<evidence type="ECO:0000256" key="9">
    <source>
        <dbReference type="RuleBase" id="RU000416"/>
    </source>
</evidence>
<dbReference type="Gene3D" id="3.40.50.150">
    <property type="entry name" value="Vaccinia Virus protein VP39"/>
    <property type="match status" value="2"/>
</dbReference>
<dbReference type="GO" id="GO:0003886">
    <property type="term" value="F:DNA (cytosine-5-)-methyltransferase activity"/>
    <property type="evidence" value="ECO:0007669"/>
    <property type="project" value="UniProtKB-EC"/>
</dbReference>
<dbReference type="PRINTS" id="PR00105">
    <property type="entry name" value="C5METTRFRASE"/>
</dbReference>
<evidence type="ECO:0000256" key="10">
    <source>
        <dbReference type="RuleBase" id="RU000417"/>
    </source>
</evidence>
<dbReference type="Pfam" id="PF01426">
    <property type="entry name" value="BAH"/>
    <property type="match status" value="1"/>
</dbReference>
<dbReference type="PROSITE" id="PS51679">
    <property type="entry name" value="SAM_MT_C5"/>
    <property type="match status" value="1"/>
</dbReference>
<protein>
    <recommendedName>
        <fullName evidence="10">Cytosine-specific methyltransferase</fullName>
        <ecNumber evidence="10">2.1.1.37</ecNumber>
    </recommendedName>
</protein>
<dbReference type="Gene3D" id="2.30.30.490">
    <property type="match status" value="1"/>
</dbReference>
<gene>
    <name evidence="14" type="ORF">DEO72_LG5g83</name>
</gene>
<dbReference type="FunFam" id="3.90.120.10:FF:000003">
    <property type="entry name" value="DNA (cytosine-5)-methyltransferase 1"/>
    <property type="match status" value="1"/>
</dbReference>
<evidence type="ECO:0000259" key="13">
    <source>
        <dbReference type="PROSITE" id="PS51038"/>
    </source>
</evidence>
<keyword evidence="4 8" id="KW-0949">S-adenosyl-L-methionine</keyword>
<evidence type="ECO:0000313" key="15">
    <source>
        <dbReference type="Proteomes" id="UP000501690"/>
    </source>
</evidence>
<keyword evidence="3 8" id="KW-0808">Transferase</keyword>
<dbReference type="CDD" id="cd04716">
    <property type="entry name" value="BAH_plantDCM_I"/>
    <property type="match status" value="1"/>
</dbReference>
<keyword evidence="5" id="KW-0238">DNA-binding</keyword>
<dbReference type="PANTHER" id="PTHR10629">
    <property type="entry name" value="CYTOSINE-SPECIFIC METHYLTRANSFERASE"/>
    <property type="match status" value="1"/>
</dbReference>
<feature type="compositionally biased region" description="Basic and acidic residues" evidence="11">
    <location>
        <begin position="105"/>
        <end position="119"/>
    </location>
</feature>
<dbReference type="InterPro" id="IPR000953">
    <property type="entry name" value="Chromo/chromo_shadow_dom"/>
</dbReference>
<dbReference type="SMART" id="SM00298">
    <property type="entry name" value="CHROMO"/>
    <property type="match status" value="1"/>
</dbReference>
<evidence type="ECO:0000313" key="14">
    <source>
        <dbReference type="EMBL" id="QCD92026.1"/>
    </source>
</evidence>
<sequence>MSTKRKTRSSSSPSPISSVKRVTRSSAATVTLSSPSPVSSVKRRVTRNVTSGGGSGETKAEAVDAPSSAVKEETSTFMDVTPATPDVEECSARFIGEPVPVDEARRRWPKRYQEKEKKQSTGSRSSRKQDEDEEILQARHHYTCAEVDGSTTYKLYDDAHVKADEGEDSYICKIVELFEAIDGSMYFTAQWYYRAKDTVIKKLAYLIEPKRVFFSEVQDDNPLDCLVEKLNIVRLPLNMDFNLKKETISCDYYCDTQYLLPYSTFINLPSENDETSSESCSIISSDTNGVEKCEVDSQSKDASLPHESRDMEVRLLDLYSGCGAMSTGLCLGGHLSGVNLVTKWAVDMNKHACESLKLNHPETEVRNESAECFLSLLKEWQKLCSYFDLVENKVSHEKYVNLFSEVEEDDAEETDEDGSDGEHGEIFEVSEILAVCYGDPNNKKDQGLYFKVHWKGYGSDADSWEPIEGLKHCKNKINEFVTQGFRSNRLPLPGNVDVICGGPPCQGISGFNRFRNKENPLDDEKNKQMVVFMDFVQYLKPKFTLMENVVDIVKFADGFLGRYALGRLISMNYQARLGIMAAGSYGLPQFRLRMFLWGAAPSQKLPQFPLPTHDVIVRGVIPVEFETNTVAYDEGHTVQLQKKLLLKDAISDLPPVQNNEHRDEMKYCKPAETEFQRFIRSTKSEMLRIQSKPKSSKNLLYDHRPLELNADDYQRVCRIPQKKGACFRDLPGVLVGTDNKVEWDPDVERVYLDSGKPLVPDYAMSFVNGTSSKPFARLWWDETVPTVVTRAEPHNQAILHPEQDRVLTIRENARLQGFPDFYKLCGPVKARYIQVGNAVAVPVARALGYTLGLAFQGSTSTSDGPLYTLPDKFSMLRERVSSEDDEQVL</sequence>
<dbReference type="PROSITE" id="PS51038">
    <property type="entry name" value="BAH"/>
    <property type="match status" value="1"/>
</dbReference>
<feature type="region of interest" description="Disordered" evidence="11">
    <location>
        <begin position="105"/>
        <end position="133"/>
    </location>
</feature>
<comment type="similarity">
    <text evidence="8 9">Belongs to the class I-like SAM-binding methyltransferase superfamily. C5-methyltransferase family.</text>
</comment>
<evidence type="ECO:0000256" key="11">
    <source>
        <dbReference type="SAM" id="MobiDB-lite"/>
    </source>
</evidence>
<dbReference type="SUPFAM" id="SSF54160">
    <property type="entry name" value="Chromo domain-like"/>
    <property type="match status" value="1"/>
</dbReference>
<dbReference type="InterPro" id="IPR001025">
    <property type="entry name" value="BAH_dom"/>
</dbReference>